<keyword evidence="3" id="KW-0285">Flavoprotein</keyword>
<evidence type="ECO:0000256" key="3">
    <source>
        <dbReference type="ARBA" id="ARBA00022630"/>
    </source>
</evidence>
<evidence type="ECO:0000313" key="7">
    <source>
        <dbReference type="Proteomes" id="UP001589793"/>
    </source>
</evidence>
<dbReference type="SUPFAM" id="SSF51905">
    <property type="entry name" value="FAD/NAD(P)-binding domain"/>
    <property type="match status" value="1"/>
</dbReference>
<proteinExistence type="inferred from homology"/>
<keyword evidence="4" id="KW-0560">Oxidoreductase</keyword>
<dbReference type="InterPro" id="IPR006076">
    <property type="entry name" value="FAD-dep_OxRdtase"/>
</dbReference>
<gene>
    <name evidence="6" type="ORF">ACFFF6_15145</name>
</gene>
<evidence type="ECO:0000256" key="2">
    <source>
        <dbReference type="ARBA" id="ARBA00009410"/>
    </source>
</evidence>
<evidence type="ECO:0000259" key="5">
    <source>
        <dbReference type="Pfam" id="PF01266"/>
    </source>
</evidence>
<sequence>MSTQADLIVIGSGILGLATAHRAHRAGLRVHVIDESERPVSSSIQNFGHACFTGQADAFQDLADVSRAGWLQASEDSGLWAAESGTLVPAQTAAEMRVLEELSAHRGAEQVRLLSTGEIRARLSNPYLDTVGGALLPRDMRVDPREAAPRLACWLESRGVVFHRGERVLRTSGGLVETSRARHRAERVVACPGLGLPHLFPEVAQRIAMTQCTLSMLLVERPSHLSRELAMLSGTSLARYDGFTAMPGAAALREELARREPELVACTANLMATATAQGLLIGDSHAYDASPEPFLHEEVSALLLDRASRLLGLRSPRILQRWQGRYADAPGMSLLIERPDEATTIAVVTSGIGMTLSFGIAELVLAGGDSPDAADRPRTAVPALVSAR</sequence>
<evidence type="ECO:0000313" key="6">
    <source>
        <dbReference type="EMBL" id="MFC0675299.1"/>
    </source>
</evidence>
<comment type="cofactor">
    <cofactor evidence="1">
        <name>FAD</name>
        <dbReference type="ChEBI" id="CHEBI:57692"/>
    </cofactor>
</comment>
<dbReference type="PANTHER" id="PTHR13847">
    <property type="entry name" value="SARCOSINE DEHYDROGENASE-RELATED"/>
    <property type="match status" value="1"/>
</dbReference>
<comment type="caution">
    <text evidence="6">The sequence shown here is derived from an EMBL/GenBank/DDBJ whole genome shotgun (WGS) entry which is preliminary data.</text>
</comment>
<dbReference type="InterPro" id="IPR017741">
    <property type="entry name" value="FAD-dependent_OxRdtase_HpnW"/>
</dbReference>
<name>A0ABV6RE97_9MICO</name>
<protein>
    <submittedName>
        <fullName evidence="6">TIGR03364 family FAD-dependent oxidoreductase</fullName>
    </submittedName>
</protein>
<dbReference type="EMBL" id="JBHLSV010000021">
    <property type="protein sequence ID" value="MFC0675299.1"/>
    <property type="molecule type" value="Genomic_DNA"/>
</dbReference>
<dbReference type="NCBIfam" id="TIGR03364">
    <property type="entry name" value="HpnW_proposed"/>
    <property type="match status" value="1"/>
</dbReference>
<comment type="similarity">
    <text evidence="2">Belongs to the DadA oxidoreductase family.</text>
</comment>
<dbReference type="Gene3D" id="3.30.9.10">
    <property type="entry name" value="D-Amino Acid Oxidase, subunit A, domain 2"/>
    <property type="match status" value="1"/>
</dbReference>
<reference evidence="6 7" key="1">
    <citation type="submission" date="2024-09" db="EMBL/GenBank/DDBJ databases">
        <authorList>
            <person name="Sun Q."/>
            <person name="Mori K."/>
        </authorList>
    </citation>
    <scope>NUCLEOTIDE SEQUENCE [LARGE SCALE GENOMIC DNA]</scope>
    <source>
        <strain evidence="6 7">CICC 10874</strain>
    </source>
</reference>
<dbReference type="Pfam" id="PF01266">
    <property type="entry name" value="DAO"/>
    <property type="match status" value="1"/>
</dbReference>
<evidence type="ECO:0000256" key="4">
    <source>
        <dbReference type="ARBA" id="ARBA00023002"/>
    </source>
</evidence>
<evidence type="ECO:0000256" key="1">
    <source>
        <dbReference type="ARBA" id="ARBA00001974"/>
    </source>
</evidence>
<dbReference type="InterPro" id="IPR036188">
    <property type="entry name" value="FAD/NAD-bd_sf"/>
</dbReference>
<feature type="domain" description="FAD dependent oxidoreductase" evidence="5">
    <location>
        <begin position="6"/>
        <end position="364"/>
    </location>
</feature>
<organism evidence="6 7">
    <name type="scientific">Brachybacterium hainanense</name>
    <dbReference type="NCBI Taxonomy" id="1541174"/>
    <lineage>
        <taxon>Bacteria</taxon>
        <taxon>Bacillati</taxon>
        <taxon>Actinomycetota</taxon>
        <taxon>Actinomycetes</taxon>
        <taxon>Micrococcales</taxon>
        <taxon>Dermabacteraceae</taxon>
        <taxon>Brachybacterium</taxon>
    </lineage>
</organism>
<dbReference type="Proteomes" id="UP001589793">
    <property type="component" value="Unassembled WGS sequence"/>
</dbReference>
<dbReference type="Gene3D" id="3.50.50.60">
    <property type="entry name" value="FAD/NAD(P)-binding domain"/>
    <property type="match status" value="1"/>
</dbReference>
<dbReference type="RefSeq" id="WP_376982211.1">
    <property type="nucleotide sequence ID" value="NZ_JBHLSV010000021.1"/>
</dbReference>
<keyword evidence="7" id="KW-1185">Reference proteome</keyword>
<dbReference type="PANTHER" id="PTHR13847:SF286">
    <property type="entry name" value="D-AMINO ACID DEHYDROGENASE"/>
    <property type="match status" value="1"/>
</dbReference>
<accession>A0ABV6RE97</accession>